<dbReference type="AlphaFoldDB" id="A0A6C0BIV1"/>
<evidence type="ECO:0000313" key="1">
    <source>
        <dbReference type="EMBL" id="QHS91634.1"/>
    </source>
</evidence>
<protein>
    <submittedName>
        <fullName evidence="1">Uncharacterized protein</fullName>
    </submittedName>
</protein>
<accession>A0A6C0BIV1</accession>
<organism evidence="1">
    <name type="scientific">viral metagenome</name>
    <dbReference type="NCBI Taxonomy" id="1070528"/>
    <lineage>
        <taxon>unclassified sequences</taxon>
        <taxon>metagenomes</taxon>
        <taxon>organismal metagenomes</taxon>
    </lineage>
</organism>
<reference evidence="1" key="1">
    <citation type="journal article" date="2020" name="Nature">
        <title>Giant virus diversity and host interactions through global metagenomics.</title>
        <authorList>
            <person name="Schulz F."/>
            <person name="Roux S."/>
            <person name="Paez-Espino D."/>
            <person name="Jungbluth S."/>
            <person name="Walsh D.A."/>
            <person name="Denef V.J."/>
            <person name="McMahon K.D."/>
            <person name="Konstantinidis K.T."/>
            <person name="Eloe-Fadrosh E.A."/>
            <person name="Kyrpides N.C."/>
            <person name="Woyke T."/>
        </authorList>
    </citation>
    <scope>NUCLEOTIDE SEQUENCE</scope>
    <source>
        <strain evidence="1">GVMAG-M-3300013006-15</strain>
    </source>
</reference>
<name>A0A6C0BIV1_9ZZZZ</name>
<proteinExistence type="predicted"/>
<dbReference type="EMBL" id="MN739162">
    <property type="protein sequence ID" value="QHS91634.1"/>
    <property type="molecule type" value="Genomic_DNA"/>
</dbReference>
<sequence>MVKVEGMIPIKANEYLGTKFKREVKEPLKFENGILKEIWYTAPPLNMHSFTENIVKLVKISKLIGTNKK</sequence>